<evidence type="ECO:0000313" key="4">
    <source>
        <dbReference type="Proteomes" id="UP001172737"/>
    </source>
</evidence>
<keyword evidence="1" id="KW-1133">Transmembrane helix</keyword>
<reference evidence="3" key="1">
    <citation type="submission" date="2023-06" db="EMBL/GenBank/DDBJ databases">
        <title>Sysu t00039.</title>
        <authorList>
            <person name="Gao L."/>
            <person name="Fang B.-Z."/>
            <person name="Li W.-J."/>
        </authorList>
    </citation>
    <scope>NUCLEOTIDE SEQUENCE</scope>
    <source>
        <strain evidence="3">SYSU T00039</strain>
    </source>
</reference>
<evidence type="ECO:0008006" key="5">
    <source>
        <dbReference type="Google" id="ProtNLM"/>
    </source>
</evidence>
<keyword evidence="1" id="KW-0472">Membrane</keyword>
<protein>
    <recommendedName>
        <fullName evidence="5">LPXTG-motif cell wall anchor domain-containing protein</fullName>
    </recommendedName>
</protein>
<dbReference type="Proteomes" id="UP001172737">
    <property type="component" value="Unassembled WGS sequence"/>
</dbReference>
<keyword evidence="1" id="KW-0812">Transmembrane</keyword>
<dbReference type="RefSeq" id="WP_301118678.1">
    <property type="nucleotide sequence ID" value="NZ_JAUHPX010000004.1"/>
</dbReference>
<feature type="transmembrane region" description="Helical" evidence="1">
    <location>
        <begin position="139"/>
        <end position="158"/>
    </location>
</feature>
<keyword evidence="4" id="KW-1185">Reference proteome</keyword>
<comment type="caution">
    <text evidence="3">The sequence shown here is derived from an EMBL/GenBank/DDBJ whole genome shotgun (WGS) entry which is preliminary data.</text>
</comment>
<evidence type="ECO:0000256" key="2">
    <source>
        <dbReference type="SAM" id="SignalP"/>
    </source>
</evidence>
<feature type="chain" id="PRO_5043330969" description="LPXTG-motif cell wall anchor domain-containing protein" evidence="2">
    <location>
        <begin position="25"/>
        <end position="166"/>
    </location>
</feature>
<dbReference type="AlphaFoldDB" id="A0AAW7M4D3"/>
<organism evidence="3 4">
    <name type="scientific">Demequina lignilytica</name>
    <dbReference type="NCBI Taxonomy" id="3051663"/>
    <lineage>
        <taxon>Bacteria</taxon>
        <taxon>Bacillati</taxon>
        <taxon>Actinomycetota</taxon>
        <taxon>Actinomycetes</taxon>
        <taxon>Micrococcales</taxon>
        <taxon>Demequinaceae</taxon>
        <taxon>Demequina</taxon>
    </lineage>
</organism>
<dbReference type="EMBL" id="JAUHPX010000004">
    <property type="protein sequence ID" value="MDN4488215.1"/>
    <property type="molecule type" value="Genomic_DNA"/>
</dbReference>
<gene>
    <name evidence="3" type="ORF">QQX10_08550</name>
</gene>
<sequence>MIRKTIAALALAGAIVLAPAAAQAAPVTYPASEYSITCSVTQVETGRSFECTVTGPNGGTLELRVTLPNGNVLTIAPTSFTTDSATFSLTAPSELGVLGVTAVSEGSTVGTATVDVVSTSTGTTDTDGLASTGFENTGLAIGAGALLVAGAATVFVAARRRQMQDA</sequence>
<evidence type="ECO:0000313" key="3">
    <source>
        <dbReference type="EMBL" id="MDN4488215.1"/>
    </source>
</evidence>
<keyword evidence="2" id="KW-0732">Signal</keyword>
<feature type="signal peptide" evidence="2">
    <location>
        <begin position="1"/>
        <end position="24"/>
    </location>
</feature>
<name>A0AAW7M4D3_9MICO</name>
<accession>A0AAW7M4D3</accession>
<proteinExistence type="predicted"/>
<evidence type="ECO:0000256" key="1">
    <source>
        <dbReference type="SAM" id="Phobius"/>
    </source>
</evidence>